<accession>I3Z7V8</accession>
<keyword evidence="2" id="KW-1185">Reference proteome</keyword>
<evidence type="ECO:0000313" key="1">
    <source>
        <dbReference type="EMBL" id="AFL85326.1"/>
    </source>
</evidence>
<gene>
    <name evidence="1" type="ordered locus">Belba_2791</name>
</gene>
<dbReference type="Proteomes" id="UP000006050">
    <property type="component" value="Chromosome"/>
</dbReference>
<dbReference type="STRING" id="866536.Belba_2791"/>
<evidence type="ECO:0000313" key="2">
    <source>
        <dbReference type="Proteomes" id="UP000006050"/>
    </source>
</evidence>
<dbReference type="KEGG" id="bbd:Belba_2791"/>
<name>I3Z7V8_BELBD</name>
<organism evidence="1 2">
    <name type="scientific">Belliella baltica (strain DSM 15883 / CIP 108006 / LMG 21964 / BA134)</name>
    <dbReference type="NCBI Taxonomy" id="866536"/>
    <lineage>
        <taxon>Bacteria</taxon>
        <taxon>Pseudomonadati</taxon>
        <taxon>Bacteroidota</taxon>
        <taxon>Cytophagia</taxon>
        <taxon>Cytophagales</taxon>
        <taxon>Cyclobacteriaceae</taxon>
        <taxon>Belliella</taxon>
    </lineage>
</organism>
<sequence length="32" mass="3716">MLSISKSAGKDHLKKRGKYSERKFIETFKNTS</sequence>
<protein>
    <submittedName>
        <fullName evidence="1">Uncharacterized protein</fullName>
    </submittedName>
</protein>
<dbReference type="EMBL" id="CP003281">
    <property type="protein sequence ID" value="AFL85326.1"/>
    <property type="molecule type" value="Genomic_DNA"/>
</dbReference>
<proteinExistence type="predicted"/>
<reference evidence="2" key="1">
    <citation type="submission" date="2012-06" db="EMBL/GenBank/DDBJ databases">
        <title>The complete genome of Belliella baltica DSM 15883.</title>
        <authorList>
            <person name="Lucas S."/>
            <person name="Copeland A."/>
            <person name="Lapidus A."/>
            <person name="Goodwin L."/>
            <person name="Pitluck S."/>
            <person name="Peters L."/>
            <person name="Mikhailova N."/>
            <person name="Davenport K."/>
            <person name="Kyrpides N."/>
            <person name="Mavromatis K."/>
            <person name="Pagani I."/>
            <person name="Ivanova N."/>
            <person name="Ovchinnikova G."/>
            <person name="Zeytun A."/>
            <person name="Detter J.C."/>
            <person name="Han C."/>
            <person name="Land M."/>
            <person name="Hauser L."/>
            <person name="Markowitz V."/>
            <person name="Cheng J.-F."/>
            <person name="Hugenholtz P."/>
            <person name="Woyke T."/>
            <person name="Wu D."/>
            <person name="Tindall B."/>
            <person name="Pomrenke H."/>
            <person name="Brambilla E."/>
            <person name="Klenk H.-P."/>
            <person name="Eisen J.A."/>
        </authorList>
    </citation>
    <scope>NUCLEOTIDE SEQUENCE [LARGE SCALE GENOMIC DNA]</scope>
    <source>
        <strain evidence="2">DSM 15883 / CIP 108006 / LMG 21964 / BA134</strain>
    </source>
</reference>
<dbReference type="HOGENOM" id="CLU_3388242_0_0_10"/>
<dbReference type="AlphaFoldDB" id="I3Z7V8"/>